<dbReference type="Pfam" id="PF13359">
    <property type="entry name" value="DDE_Tnp_4"/>
    <property type="match status" value="1"/>
</dbReference>
<keyword evidence="11" id="KW-1185">Reference proteome</keyword>
<dbReference type="InterPro" id="IPR027806">
    <property type="entry name" value="HARBI1_dom"/>
</dbReference>
<feature type="domain" description="DDE Tnp4" evidence="9">
    <location>
        <begin position="187"/>
        <end position="319"/>
    </location>
</feature>
<evidence type="ECO:0000256" key="2">
    <source>
        <dbReference type="ARBA" id="ARBA00004123"/>
    </source>
</evidence>
<sequence length="339" mass="39202">MARIVNANEEIQVKKKRKRISNFKIDVDILLLVFSIIVKVRNIASRIPQIQCQVRRSTTRLGHEYIQNALVEDPEHFRHLYRMYPDVFLKLCSIISVKMGLKDTRYVSVEEMLAIFLFIVGQNSRYIQAQDRFKRSRFSISTSFHTILKVLNALAPSYMAKPETTAPPKIRDCTRFYPYFKDCVGAIDGTHILAMISGKDSSSYRNRKGQVSQNVLAACNFDLEFIYVLSGWEGSAHDAKVLQDALTRNSNRLQVPEGKFYLVHCGYANRRNFLAPFRSTRYHLQDFRGQGKDPVNQNELFNHRHSSLRNVIERIFGILSQGSSSSNLLHHFRIKHKQS</sequence>
<evidence type="ECO:0000256" key="1">
    <source>
        <dbReference type="ARBA" id="ARBA00001968"/>
    </source>
</evidence>
<dbReference type="AlphaFoldDB" id="A0A9W3C8Q9"/>
<organism evidence="11 12">
    <name type="scientific">Raphanus sativus</name>
    <name type="common">Radish</name>
    <name type="synonym">Raphanus raphanistrum var. sativus</name>
    <dbReference type="NCBI Taxonomy" id="3726"/>
    <lineage>
        <taxon>Eukaryota</taxon>
        <taxon>Viridiplantae</taxon>
        <taxon>Streptophyta</taxon>
        <taxon>Embryophyta</taxon>
        <taxon>Tracheophyta</taxon>
        <taxon>Spermatophyta</taxon>
        <taxon>Magnoliopsida</taxon>
        <taxon>eudicotyledons</taxon>
        <taxon>Gunneridae</taxon>
        <taxon>Pentapetalae</taxon>
        <taxon>rosids</taxon>
        <taxon>malvids</taxon>
        <taxon>Brassicales</taxon>
        <taxon>Brassicaceae</taxon>
        <taxon>Brassiceae</taxon>
        <taxon>Raphanus</taxon>
    </lineage>
</organism>
<dbReference type="KEGG" id="rsz:108839466"/>
<dbReference type="RefSeq" id="XP_056847910.1">
    <property type="nucleotide sequence ID" value="XM_056991930.1"/>
</dbReference>
<evidence type="ECO:0000256" key="8">
    <source>
        <dbReference type="SAM" id="Phobius"/>
    </source>
</evidence>
<dbReference type="InterPro" id="IPR045249">
    <property type="entry name" value="HARBI1-like"/>
</dbReference>
<keyword evidence="8" id="KW-0472">Membrane</keyword>
<dbReference type="OrthoDB" id="1681765at2759"/>
<proteinExistence type="inferred from homology"/>
<keyword evidence="8" id="KW-1133">Transmembrane helix</keyword>
<accession>A0A9W3C8Q9</accession>
<keyword evidence="5" id="KW-0479">Metal-binding</keyword>
<evidence type="ECO:0000313" key="12">
    <source>
        <dbReference type="RefSeq" id="XP_056847910.1"/>
    </source>
</evidence>
<dbReference type="PANTHER" id="PTHR22930:SF259">
    <property type="entry name" value="OS08G0106900 PROTEIN"/>
    <property type="match status" value="1"/>
</dbReference>
<dbReference type="Proteomes" id="UP000504610">
    <property type="component" value="Chromosome 8"/>
</dbReference>
<dbReference type="InterPro" id="IPR058353">
    <property type="entry name" value="DUF8040"/>
</dbReference>
<feature type="transmembrane region" description="Helical" evidence="8">
    <location>
        <begin position="25"/>
        <end position="44"/>
    </location>
</feature>
<dbReference type="GO" id="GO:0046872">
    <property type="term" value="F:metal ion binding"/>
    <property type="evidence" value="ECO:0007669"/>
    <property type="project" value="UniProtKB-KW"/>
</dbReference>
<comment type="similarity">
    <text evidence="3">Belongs to the HARBI1 family.</text>
</comment>
<keyword evidence="7" id="KW-0539">Nucleus</keyword>
<dbReference type="GO" id="GO:0016787">
    <property type="term" value="F:hydrolase activity"/>
    <property type="evidence" value="ECO:0007669"/>
    <property type="project" value="UniProtKB-KW"/>
</dbReference>
<protein>
    <submittedName>
        <fullName evidence="12">Uncharacterized protein LOC108839466</fullName>
    </submittedName>
</protein>
<evidence type="ECO:0000256" key="6">
    <source>
        <dbReference type="ARBA" id="ARBA00022801"/>
    </source>
</evidence>
<keyword evidence="4" id="KW-0540">Nuclease</keyword>
<dbReference type="GO" id="GO:0005634">
    <property type="term" value="C:nucleus"/>
    <property type="evidence" value="ECO:0007669"/>
    <property type="project" value="UniProtKB-SubCell"/>
</dbReference>
<reference evidence="11" key="1">
    <citation type="journal article" date="2019" name="Database">
        <title>The radish genome database (RadishGD): an integrated information resource for radish genomics.</title>
        <authorList>
            <person name="Yu H.J."/>
            <person name="Baek S."/>
            <person name="Lee Y.J."/>
            <person name="Cho A."/>
            <person name="Mun J.H."/>
        </authorList>
    </citation>
    <scope>NUCLEOTIDE SEQUENCE [LARGE SCALE GENOMIC DNA]</scope>
    <source>
        <strain evidence="11">cv. WK10039</strain>
    </source>
</reference>
<feature type="domain" description="DUF8040" evidence="10">
    <location>
        <begin position="61"/>
        <end position="151"/>
    </location>
</feature>
<reference evidence="12" key="2">
    <citation type="submission" date="2025-08" db="UniProtKB">
        <authorList>
            <consortium name="RefSeq"/>
        </authorList>
    </citation>
    <scope>IDENTIFICATION</scope>
    <source>
        <tissue evidence="12">Leaf</tissue>
    </source>
</reference>
<dbReference type="GO" id="GO:0004518">
    <property type="term" value="F:nuclease activity"/>
    <property type="evidence" value="ECO:0007669"/>
    <property type="project" value="UniProtKB-KW"/>
</dbReference>
<gene>
    <name evidence="12" type="primary">LOC108839466</name>
</gene>
<comment type="cofactor">
    <cofactor evidence="1">
        <name>a divalent metal cation</name>
        <dbReference type="ChEBI" id="CHEBI:60240"/>
    </cofactor>
</comment>
<keyword evidence="8" id="KW-0812">Transmembrane</keyword>
<dbReference type="GeneID" id="108839466"/>
<dbReference type="Pfam" id="PF26138">
    <property type="entry name" value="DUF8040"/>
    <property type="match status" value="1"/>
</dbReference>
<evidence type="ECO:0000313" key="11">
    <source>
        <dbReference type="Proteomes" id="UP000504610"/>
    </source>
</evidence>
<evidence type="ECO:0000259" key="9">
    <source>
        <dbReference type="Pfam" id="PF13359"/>
    </source>
</evidence>
<evidence type="ECO:0000259" key="10">
    <source>
        <dbReference type="Pfam" id="PF26138"/>
    </source>
</evidence>
<keyword evidence="6" id="KW-0378">Hydrolase</keyword>
<evidence type="ECO:0000256" key="5">
    <source>
        <dbReference type="ARBA" id="ARBA00022723"/>
    </source>
</evidence>
<evidence type="ECO:0000256" key="7">
    <source>
        <dbReference type="ARBA" id="ARBA00023242"/>
    </source>
</evidence>
<evidence type="ECO:0000256" key="3">
    <source>
        <dbReference type="ARBA" id="ARBA00006958"/>
    </source>
</evidence>
<comment type="subcellular location">
    <subcellularLocation>
        <location evidence="2">Nucleus</location>
    </subcellularLocation>
</comment>
<name>A0A9W3C8Q9_RAPSA</name>
<dbReference type="PANTHER" id="PTHR22930">
    <property type="match status" value="1"/>
</dbReference>
<evidence type="ECO:0000256" key="4">
    <source>
        <dbReference type="ARBA" id="ARBA00022722"/>
    </source>
</evidence>